<protein>
    <recommendedName>
        <fullName evidence="4">Small CPxCG-related zinc finger protein</fullName>
    </recommendedName>
</protein>
<feature type="region of interest" description="Disordered" evidence="1">
    <location>
        <begin position="1"/>
        <end position="25"/>
    </location>
</feature>
<keyword evidence="3" id="KW-1185">Reference proteome</keyword>
<dbReference type="EMBL" id="JAQNDL010000002">
    <property type="protein sequence ID" value="MDC0719337.1"/>
    <property type="molecule type" value="Genomic_DNA"/>
</dbReference>
<accession>A0ABT5E0D5</accession>
<comment type="caution">
    <text evidence="2">The sequence shown here is derived from an EMBL/GenBank/DDBJ whole genome shotgun (WGS) entry which is preliminary data.</text>
</comment>
<evidence type="ECO:0008006" key="4">
    <source>
        <dbReference type="Google" id="ProtNLM"/>
    </source>
</evidence>
<organism evidence="2 3">
    <name type="scientific">Nannocystis bainbridge</name>
    <dbReference type="NCBI Taxonomy" id="2995303"/>
    <lineage>
        <taxon>Bacteria</taxon>
        <taxon>Pseudomonadati</taxon>
        <taxon>Myxococcota</taxon>
        <taxon>Polyangia</taxon>
        <taxon>Nannocystales</taxon>
        <taxon>Nannocystaceae</taxon>
        <taxon>Nannocystis</taxon>
    </lineage>
</organism>
<evidence type="ECO:0000256" key="1">
    <source>
        <dbReference type="SAM" id="MobiDB-lite"/>
    </source>
</evidence>
<proteinExistence type="predicted"/>
<dbReference type="RefSeq" id="WP_272087847.1">
    <property type="nucleotide sequence ID" value="NZ_JAQNDL010000002.1"/>
</dbReference>
<gene>
    <name evidence="2" type="ORF">POL25_20700</name>
</gene>
<dbReference type="Proteomes" id="UP001221686">
    <property type="component" value="Unassembled WGS sequence"/>
</dbReference>
<name>A0ABT5E0D5_9BACT</name>
<evidence type="ECO:0000313" key="3">
    <source>
        <dbReference type="Proteomes" id="UP001221686"/>
    </source>
</evidence>
<evidence type="ECO:0000313" key="2">
    <source>
        <dbReference type="EMBL" id="MDC0719337.1"/>
    </source>
</evidence>
<sequence length="60" mass="6397">MARARNLAQQQLELPALDEPTDVADLPPPTSATVCARCGWLVLDAEATCPLCHAPKDSQP</sequence>
<reference evidence="2 3" key="1">
    <citation type="submission" date="2022-11" db="EMBL/GenBank/DDBJ databases">
        <title>Minimal conservation of predation-associated metabolite biosynthetic gene clusters underscores biosynthetic potential of Myxococcota including descriptions for ten novel species: Archangium lansinium sp. nov., Myxococcus landrumus sp. nov., Nannocystis bai.</title>
        <authorList>
            <person name="Ahearne A."/>
            <person name="Stevens C."/>
            <person name="Dowd S."/>
        </authorList>
    </citation>
    <scope>NUCLEOTIDE SEQUENCE [LARGE SCALE GENOMIC DNA]</scope>
    <source>
        <strain evidence="2 3">BB15-2</strain>
    </source>
</reference>